<dbReference type="InterPro" id="IPR027790">
    <property type="entry name" value="AdoMet_synthase_2_family"/>
</dbReference>
<accession>A0A844A6X7</accession>
<comment type="caution">
    <text evidence="1">The sequence shown here is derived from an EMBL/GenBank/DDBJ whole genome shotgun (WGS) entry which is preliminary data.</text>
</comment>
<dbReference type="Gene3D" id="3.30.300.10">
    <property type="match status" value="1"/>
</dbReference>
<dbReference type="Pfam" id="PF01941">
    <property type="entry name" value="AdoMet_Synthase"/>
    <property type="match status" value="1"/>
</dbReference>
<evidence type="ECO:0008006" key="3">
    <source>
        <dbReference type="Google" id="ProtNLM"/>
    </source>
</evidence>
<dbReference type="EMBL" id="WISZ01000053">
    <property type="protein sequence ID" value="MQX07605.1"/>
    <property type="molecule type" value="Genomic_DNA"/>
</dbReference>
<name>A0A844A6X7_RHIFR</name>
<evidence type="ECO:0000313" key="1">
    <source>
        <dbReference type="EMBL" id="MQX07605.1"/>
    </source>
</evidence>
<gene>
    <name evidence="1" type="ORF">GHK48_04580</name>
</gene>
<proteinExistence type="predicted"/>
<dbReference type="PANTHER" id="PTHR36697">
    <property type="entry name" value="S-ADENOSYLMETHIONINE SYNTHASE"/>
    <property type="match status" value="1"/>
</dbReference>
<protein>
    <recommendedName>
        <fullName evidence="3">Methionine adenosyltransferase</fullName>
    </recommendedName>
</protein>
<sequence length="182" mass="20602">MLALTISDLIVVDNPVEIVERKGLGHPDTICDTLAETLSRNLCRLYQQRFGRILHHNVEVCFRPSDRRTQQSCPYLQRRSEPLGKDRPSGIFAIPRTRGRSVRSCFIASDCRSQRHFPNVTIRDRTRRSQVELNDCLPNVRRLEWLRTAGPNLDAGGSFGAMAAECGQLLNAVPAQSFRSKL</sequence>
<dbReference type="Proteomes" id="UP000466694">
    <property type="component" value="Unassembled WGS sequence"/>
</dbReference>
<evidence type="ECO:0000313" key="2">
    <source>
        <dbReference type="Proteomes" id="UP000466694"/>
    </source>
</evidence>
<dbReference type="AlphaFoldDB" id="A0A844A6X7"/>
<organism evidence="1 2">
    <name type="scientific">Rhizobium fredii</name>
    <name type="common">Sinorhizobium fredii</name>
    <dbReference type="NCBI Taxonomy" id="380"/>
    <lineage>
        <taxon>Bacteria</taxon>
        <taxon>Pseudomonadati</taxon>
        <taxon>Pseudomonadota</taxon>
        <taxon>Alphaproteobacteria</taxon>
        <taxon>Hyphomicrobiales</taxon>
        <taxon>Rhizobiaceae</taxon>
        <taxon>Sinorhizobium/Ensifer group</taxon>
        <taxon>Sinorhizobium</taxon>
    </lineage>
</organism>
<reference evidence="1 2" key="1">
    <citation type="journal article" date="2013" name="Genome Biol.">
        <title>Comparative genomics of the core and accessory genomes of 48 Sinorhizobium strains comprising five genospecies.</title>
        <authorList>
            <person name="Sugawara M."/>
            <person name="Epstein B."/>
            <person name="Badgley B.D."/>
            <person name="Unno T."/>
            <person name="Xu L."/>
            <person name="Reese J."/>
            <person name="Gyaneshwar P."/>
            <person name="Denny R."/>
            <person name="Mudge J."/>
            <person name="Bharti A.K."/>
            <person name="Farmer A.D."/>
            <person name="May G.D."/>
            <person name="Woodward J.E."/>
            <person name="Medigue C."/>
            <person name="Vallenet D."/>
            <person name="Lajus A."/>
            <person name="Rouy Z."/>
            <person name="Martinez-Vaz B."/>
            <person name="Tiffin P."/>
            <person name="Young N.D."/>
            <person name="Sadowsky M.J."/>
        </authorList>
    </citation>
    <scope>NUCLEOTIDE SEQUENCE [LARGE SCALE GENOMIC DNA]</scope>
    <source>
        <strain evidence="1 2">USDA205</strain>
    </source>
</reference>
<dbReference type="PANTHER" id="PTHR36697:SF1">
    <property type="entry name" value="S-ADENOSYLMETHIONINE SYNTHASE"/>
    <property type="match status" value="1"/>
</dbReference>